<evidence type="ECO:0000313" key="2">
    <source>
        <dbReference type="Proteomes" id="UP000306918"/>
    </source>
</evidence>
<dbReference type="EMBL" id="STFF01000006">
    <property type="protein sequence ID" value="THU36081.1"/>
    <property type="molecule type" value="Genomic_DNA"/>
</dbReference>
<evidence type="ECO:0000313" key="1">
    <source>
        <dbReference type="EMBL" id="THU36081.1"/>
    </source>
</evidence>
<dbReference type="Proteomes" id="UP000306918">
    <property type="component" value="Unassembled WGS sequence"/>
</dbReference>
<gene>
    <name evidence="1" type="ORF">FAM09_22105</name>
</gene>
<keyword evidence="2" id="KW-1185">Reference proteome</keyword>
<comment type="caution">
    <text evidence="1">The sequence shown here is derived from an EMBL/GenBank/DDBJ whole genome shotgun (WGS) entry which is preliminary data.</text>
</comment>
<dbReference type="RefSeq" id="WP_136579320.1">
    <property type="nucleotide sequence ID" value="NZ_STFF01000006.1"/>
</dbReference>
<proteinExistence type="predicted"/>
<reference evidence="1 2" key="1">
    <citation type="submission" date="2019-04" db="EMBL/GenBank/DDBJ databases">
        <title>Niastella caeni sp. nov., isolated from activated sludge.</title>
        <authorList>
            <person name="Sheng M."/>
        </authorList>
    </citation>
    <scope>NUCLEOTIDE SEQUENCE [LARGE SCALE GENOMIC DNA]</scope>
    <source>
        <strain evidence="1 2">HX-2-15</strain>
    </source>
</reference>
<organism evidence="1 2">
    <name type="scientific">Niastella caeni</name>
    <dbReference type="NCBI Taxonomy" id="2569763"/>
    <lineage>
        <taxon>Bacteria</taxon>
        <taxon>Pseudomonadati</taxon>
        <taxon>Bacteroidota</taxon>
        <taxon>Chitinophagia</taxon>
        <taxon>Chitinophagales</taxon>
        <taxon>Chitinophagaceae</taxon>
        <taxon>Niastella</taxon>
    </lineage>
</organism>
<accession>A0A4S8HMZ0</accession>
<protein>
    <submittedName>
        <fullName evidence="1">Uncharacterized protein</fullName>
    </submittedName>
</protein>
<name>A0A4S8HMZ0_9BACT</name>
<sequence length="119" mass="14028">MTFVPEKNSVTTQQTIVHKPRVRSKVLPCFSKIPFATKPFFKQWYIHTIDVTKIMFIPPVEARLVIQELREYFGKSKRDVITVEEFCAFTGISKSYVRMHLVSRAMEHELKRQVNRVIV</sequence>
<dbReference type="AlphaFoldDB" id="A0A4S8HMZ0"/>
<dbReference type="OrthoDB" id="711499at2"/>